<dbReference type="Pfam" id="PF01230">
    <property type="entry name" value="HIT"/>
    <property type="match status" value="1"/>
</dbReference>
<name>A0A940DF19_9PROT</name>
<dbReference type="GO" id="GO:0003824">
    <property type="term" value="F:catalytic activity"/>
    <property type="evidence" value="ECO:0007669"/>
    <property type="project" value="InterPro"/>
</dbReference>
<dbReference type="PANTHER" id="PTHR23089">
    <property type="entry name" value="HISTIDINE TRIAD HIT PROTEIN"/>
    <property type="match status" value="1"/>
</dbReference>
<evidence type="ECO:0000259" key="4">
    <source>
        <dbReference type="PROSITE" id="PS51084"/>
    </source>
</evidence>
<feature type="short sequence motif" description="Histidine triad motif" evidence="2 3">
    <location>
        <begin position="100"/>
        <end position="104"/>
    </location>
</feature>
<dbReference type="PROSITE" id="PS51084">
    <property type="entry name" value="HIT_2"/>
    <property type="match status" value="1"/>
</dbReference>
<reference evidence="5" key="2">
    <citation type="journal article" date="2021" name="PeerJ">
        <title>Extensive microbial diversity within the chicken gut microbiome revealed by metagenomics and culture.</title>
        <authorList>
            <person name="Gilroy R."/>
            <person name="Ravi A."/>
            <person name="Getino M."/>
            <person name="Pursley I."/>
            <person name="Horton D.L."/>
            <person name="Alikhan N.F."/>
            <person name="Baker D."/>
            <person name="Gharbi K."/>
            <person name="Hall N."/>
            <person name="Watson M."/>
            <person name="Adriaenssens E.M."/>
            <person name="Foster-Nyarko E."/>
            <person name="Jarju S."/>
            <person name="Secka A."/>
            <person name="Antonio M."/>
            <person name="Oren A."/>
            <person name="Chaudhuri R.R."/>
            <person name="La Ragione R."/>
            <person name="Hildebrand F."/>
            <person name="Pallen M.J."/>
        </authorList>
    </citation>
    <scope>NUCLEOTIDE SEQUENCE</scope>
    <source>
        <strain evidence="5">B1-16210</strain>
    </source>
</reference>
<feature type="domain" description="HIT" evidence="4">
    <location>
        <begin position="7"/>
        <end position="115"/>
    </location>
</feature>
<dbReference type="InterPro" id="IPR011146">
    <property type="entry name" value="HIT-like"/>
</dbReference>
<protein>
    <submittedName>
        <fullName evidence="5">HIT domain-containing protein</fullName>
    </submittedName>
</protein>
<dbReference type="PRINTS" id="PR00332">
    <property type="entry name" value="HISTRIAD"/>
</dbReference>
<gene>
    <name evidence="5" type="ORF">IAC77_02070</name>
</gene>
<accession>A0A940DF19</accession>
<evidence type="ECO:0000313" key="5">
    <source>
        <dbReference type="EMBL" id="MBO8407229.1"/>
    </source>
</evidence>
<dbReference type="Gene3D" id="3.30.428.10">
    <property type="entry name" value="HIT-like"/>
    <property type="match status" value="1"/>
</dbReference>
<sequence>MYDTSNIFAKIIRGEAPSTKIYEDDFALSFQNIAPRAKTHVLVVPKGEYTDIYDFTAHAPAELQAGFWAAVRKTVDILGLGDNFRAVANTGPGAGQSVFHFHIHIMSDERFKTDF</sequence>
<evidence type="ECO:0000256" key="2">
    <source>
        <dbReference type="PIRSR" id="PIRSR601310-3"/>
    </source>
</evidence>
<comment type="caution">
    <text evidence="5">The sequence shown here is derived from an EMBL/GenBank/DDBJ whole genome shotgun (WGS) entry which is preliminary data.</text>
</comment>
<evidence type="ECO:0000313" key="6">
    <source>
        <dbReference type="Proteomes" id="UP000721442"/>
    </source>
</evidence>
<dbReference type="AlphaFoldDB" id="A0A940DF19"/>
<dbReference type="InterPro" id="IPR001310">
    <property type="entry name" value="Histidine_triad_HIT"/>
</dbReference>
<dbReference type="EMBL" id="JADINE010000028">
    <property type="protein sequence ID" value="MBO8407229.1"/>
    <property type="molecule type" value="Genomic_DNA"/>
</dbReference>
<evidence type="ECO:0000256" key="1">
    <source>
        <dbReference type="PIRSR" id="PIRSR601310-1"/>
    </source>
</evidence>
<dbReference type="SUPFAM" id="SSF54197">
    <property type="entry name" value="HIT-like"/>
    <property type="match status" value="1"/>
</dbReference>
<proteinExistence type="predicted"/>
<reference evidence="5" key="1">
    <citation type="submission" date="2020-10" db="EMBL/GenBank/DDBJ databases">
        <authorList>
            <person name="Gilroy R."/>
        </authorList>
    </citation>
    <scope>NUCLEOTIDE SEQUENCE</scope>
    <source>
        <strain evidence="5">B1-16210</strain>
    </source>
</reference>
<dbReference type="InterPro" id="IPR019808">
    <property type="entry name" value="Histidine_triad_CS"/>
</dbReference>
<dbReference type="PROSITE" id="PS00892">
    <property type="entry name" value="HIT_1"/>
    <property type="match status" value="1"/>
</dbReference>
<dbReference type="InterPro" id="IPR036265">
    <property type="entry name" value="HIT-like_sf"/>
</dbReference>
<evidence type="ECO:0000256" key="3">
    <source>
        <dbReference type="PROSITE-ProRule" id="PRU00464"/>
    </source>
</evidence>
<dbReference type="Proteomes" id="UP000721442">
    <property type="component" value="Unassembled WGS sequence"/>
</dbReference>
<feature type="active site" description="Tele-AMP-histidine intermediate" evidence="1">
    <location>
        <position position="102"/>
    </location>
</feature>
<organism evidence="5 6">
    <name type="scientific">Candidatus Enterousia excrementavium</name>
    <dbReference type="NCBI Taxonomy" id="2840789"/>
    <lineage>
        <taxon>Bacteria</taxon>
        <taxon>Pseudomonadati</taxon>
        <taxon>Pseudomonadota</taxon>
        <taxon>Alphaproteobacteria</taxon>
        <taxon>Candidatus Enterousia</taxon>
    </lineage>
</organism>